<keyword evidence="5" id="KW-0762">Sugar transport</keyword>
<evidence type="ECO:0000256" key="4">
    <source>
        <dbReference type="ARBA" id="ARBA00022452"/>
    </source>
</evidence>
<comment type="subcellular location">
    <subcellularLocation>
        <location evidence="1">Cell outer membrane</location>
        <topology evidence="1">Multi-pass membrane protein</topology>
    </subcellularLocation>
</comment>
<proteinExistence type="inferred from homology"/>
<dbReference type="RefSeq" id="WP_260793097.1">
    <property type="nucleotide sequence ID" value="NZ_CP093313.1"/>
</dbReference>
<evidence type="ECO:0000256" key="12">
    <source>
        <dbReference type="ARBA" id="ARBA00023139"/>
    </source>
</evidence>
<feature type="domain" description="SLBB" evidence="17">
    <location>
        <begin position="115"/>
        <end position="192"/>
    </location>
</feature>
<keyword evidence="9" id="KW-0406">Ion transport</keyword>
<evidence type="ECO:0000313" key="18">
    <source>
        <dbReference type="EMBL" id="UWZ83722.1"/>
    </source>
</evidence>
<evidence type="ECO:0000313" key="19">
    <source>
        <dbReference type="Proteomes" id="UP001059380"/>
    </source>
</evidence>
<keyword evidence="13" id="KW-0998">Cell outer membrane</keyword>
<keyword evidence="4" id="KW-1134">Transmembrane beta strand</keyword>
<protein>
    <submittedName>
        <fullName evidence="18">Polysaccharide biosynthesis/export family protein</fullName>
    </submittedName>
</protein>
<evidence type="ECO:0000256" key="3">
    <source>
        <dbReference type="ARBA" id="ARBA00022448"/>
    </source>
</evidence>
<dbReference type="Pfam" id="PF02563">
    <property type="entry name" value="Poly_export"/>
    <property type="match status" value="1"/>
</dbReference>
<evidence type="ECO:0000256" key="2">
    <source>
        <dbReference type="ARBA" id="ARBA00009450"/>
    </source>
</evidence>
<dbReference type="Pfam" id="PF22461">
    <property type="entry name" value="SLBB_2"/>
    <property type="match status" value="2"/>
</dbReference>
<feature type="domain" description="SLBB" evidence="17">
    <location>
        <begin position="198"/>
        <end position="278"/>
    </location>
</feature>
<keyword evidence="12" id="KW-0564">Palmitate</keyword>
<evidence type="ECO:0000256" key="7">
    <source>
        <dbReference type="ARBA" id="ARBA00022729"/>
    </source>
</evidence>
<evidence type="ECO:0000256" key="5">
    <source>
        <dbReference type="ARBA" id="ARBA00022597"/>
    </source>
</evidence>
<evidence type="ECO:0000256" key="15">
    <source>
        <dbReference type="SAM" id="SignalP"/>
    </source>
</evidence>
<keyword evidence="7 15" id="KW-0732">Signal</keyword>
<evidence type="ECO:0000256" key="13">
    <source>
        <dbReference type="ARBA" id="ARBA00023237"/>
    </source>
</evidence>
<dbReference type="InterPro" id="IPR049712">
    <property type="entry name" value="Poly_export"/>
</dbReference>
<keyword evidence="14" id="KW-0449">Lipoprotein</keyword>
<evidence type="ECO:0000256" key="9">
    <source>
        <dbReference type="ARBA" id="ARBA00023065"/>
    </source>
</evidence>
<keyword evidence="10" id="KW-0626">Porin</keyword>
<dbReference type="GO" id="GO:0015288">
    <property type="term" value="F:porin activity"/>
    <property type="evidence" value="ECO:0007669"/>
    <property type="project" value="UniProtKB-KW"/>
</dbReference>
<dbReference type="GO" id="GO:0009279">
    <property type="term" value="C:cell outer membrane"/>
    <property type="evidence" value="ECO:0007669"/>
    <property type="project" value="UniProtKB-SubCell"/>
</dbReference>
<dbReference type="Proteomes" id="UP001059380">
    <property type="component" value="Chromosome"/>
</dbReference>
<keyword evidence="11" id="KW-0472">Membrane</keyword>
<evidence type="ECO:0000256" key="1">
    <source>
        <dbReference type="ARBA" id="ARBA00004571"/>
    </source>
</evidence>
<keyword evidence="19" id="KW-1185">Reference proteome</keyword>
<dbReference type="GO" id="GO:0006811">
    <property type="term" value="P:monoatomic ion transport"/>
    <property type="evidence" value="ECO:0007669"/>
    <property type="project" value="UniProtKB-KW"/>
</dbReference>
<feature type="domain" description="Polysaccharide export protein N-terminal" evidence="16">
    <location>
        <begin position="39"/>
        <end position="109"/>
    </location>
</feature>
<name>A0A9J7BPQ1_9BACT</name>
<evidence type="ECO:0000256" key="8">
    <source>
        <dbReference type="ARBA" id="ARBA00023047"/>
    </source>
</evidence>
<dbReference type="EMBL" id="CP093313">
    <property type="protein sequence ID" value="UWZ83722.1"/>
    <property type="molecule type" value="Genomic_DNA"/>
</dbReference>
<gene>
    <name evidence="18" type="ORF">MOP44_24535</name>
</gene>
<dbReference type="InterPro" id="IPR054765">
    <property type="entry name" value="SLBB_dom"/>
</dbReference>
<dbReference type="KEGG" id="orp:MOP44_24535"/>
<keyword evidence="3" id="KW-0813">Transport</keyword>
<dbReference type="PANTHER" id="PTHR33619">
    <property type="entry name" value="POLYSACCHARIDE EXPORT PROTEIN GFCE-RELATED"/>
    <property type="match status" value="1"/>
</dbReference>
<feature type="signal peptide" evidence="15">
    <location>
        <begin position="1"/>
        <end position="17"/>
    </location>
</feature>
<dbReference type="AlphaFoldDB" id="A0A9J7BPQ1"/>
<dbReference type="InterPro" id="IPR003715">
    <property type="entry name" value="Poly_export_N"/>
</dbReference>
<comment type="similarity">
    <text evidence="2">Belongs to the BexD/CtrA/VexA family.</text>
</comment>
<dbReference type="PANTHER" id="PTHR33619:SF3">
    <property type="entry name" value="POLYSACCHARIDE EXPORT PROTEIN GFCE-RELATED"/>
    <property type="match status" value="1"/>
</dbReference>
<evidence type="ECO:0000259" key="16">
    <source>
        <dbReference type="Pfam" id="PF02563"/>
    </source>
</evidence>
<evidence type="ECO:0000256" key="14">
    <source>
        <dbReference type="ARBA" id="ARBA00023288"/>
    </source>
</evidence>
<dbReference type="Gene3D" id="3.10.560.10">
    <property type="entry name" value="Outer membrane lipoprotein wza domain like"/>
    <property type="match status" value="2"/>
</dbReference>
<evidence type="ECO:0000256" key="6">
    <source>
        <dbReference type="ARBA" id="ARBA00022692"/>
    </source>
</evidence>
<dbReference type="GO" id="GO:0046930">
    <property type="term" value="C:pore complex"/>
    <property type="evidence" value="ECO:0007669"/>
    <property type="project" value="UniProtKB-KW"/>
</dbReference>
<sequence>MLKMFCPLVLCIASLWAQTPATTPDAHAEAPAGGASLQTISPGDLVQIAVFGHPELSQQVRVGNDGKAHLSLLGEVALGGVTETEAAALLEGQLRDRNVLVRPSVTVAIQESATQNVSVIGEVQHPGTFPISGSRPLLDVLSLAGGLTLTADAHLNIKRHSGETVTVALQGVESGKLSSVDAVVYPGDSVVVPRAGMVYVLGDVGRPGGFVMQNSGKISLLQVMAQAGGVLPTAQASHVRVLRKDNGNYAVFATLDLGKITSGRESDVELQASDILFVPNSRVKSAFRTTGSIVNTISSAAIYSMLN</sequence>
<feature type="chain" id="PRO_5039902414" evidence="15">
    <location>
        <begin position="18"/>
        <end position="307"/>
    </location>
</feature>
<organism evidence="18 19">
    <name type="scientific">Occallatibacter riparius</name>
    <dbReference type="NCBI Taxonomy" id="1002689"/>
    <lineage>
        <taxon>Bacteria</taxon>
        <taxon>Pseudomonadati</taxon>
        <taxon>Acidobacteriota</taxon>
        <taxon>Terriglobia</taxon>
        <taxon>Terriglobales</taxon>
        <taxon>Acidobacteriaceae</taxon>
        <taxon>Occallatibacter</taxon>
    </lineage>
</organism>
<dbReference type="GO" id="GO:0015159">
    <property type="term" value="F:polysaccharide transmembrane transporter activity"/>
    <property type="evidence" value="ECO:0007669"/>
    <property type="project" value="InterPro"/>
</dbReference>
<keyword evidence="6" id="KW-0812">Transmembrane</keyword>
<accession>A0A9J7BPQ1</accession>
<reference evidence="18" key="1">
    <citation type="submission" date="2021-04" db="EMBL/GenBank/DDBJ databases">
        <title>Phylogenetic analysis of Acidobacteriaceae.</title>
        <authorList>
            <person name="Qiu L."/>
            <person name="Zhang Q."/>
        </authorList>
    </citation>
    <scope>NUCLEOTIDE SEQUENCE</scope>
    <source>
        <strain evidence="18">DSM 25168</strain>
    </source>
</reference>
<keyword evidence="8" id="KW-0625">Polysaccharide transport</keyword>
<evidence type="ECO:0000259" key="17">
    <source>
        <dbReference type="Pfam" id="PF22461"/>
    </source>
</evidence>
<evidence type="ECO:0000256" key="11">
    <source>
        <dbReference type="ARBA" id="ARBA00023136"/>
    </source>
</evidence>
<evidence type="ECO:0000256" key="10">
    <source>
        <dbReference type="ARBA" id="ARBA00023114"/>
    </source>
</evidence>